<dbReference type="Gene3D" id="3.40.30.10">
    <property type="entry name" value="Glutaredoxin"/>
    <property type="match status" value="1"/>
</dbReference>
<dbReference type="PANTHER" id="PTHR43969:SF9">
    <property type="entry name" value="GLUTATHIONE S TRANSFERASE D10, ISOFORM A-RELATED"/>
    <property type="match status" value="1"/>
</dbReference>
<keyword evidence="6" id="KW-1185">Reference proteome</keyword>
<dbReference type="PANTHER" id="PTHR43969">
    <property type="entry name" value="GLUTATHIONE S TRANSFERASE D10, ISOFORM A-RELATED"/>
    <property type="match status" value="1"/>
</dbReference>
<dbReference type="CDD" id="cd03045">
    <property type="entry name" value="GST_N_Delta_Epsilon"/>
    <property type="match status" value="1"/>
</dbReference>
<gene>
    <name evidence="5" type="primary">GstD1_0</name>
    <name evidence="5" type="ORF">B7P43_G06448</name>
</gene>
<dbReference type="EMBL" id="NEVH01013552">
    <property type="protein sequence ID" value="PNF28778.1"/>
    <property type="molecule type" value="Genomic_DNA"/>
</dbReference>
<comment type="similarity">
    <text evidence="2">Belongs to the GST superfamily.</text>
</comment>
<dbReference type="PROSITE" id="PS50404">
    <property type="entry name" value="GST_NTER"/>
    <property type="match status" value="1"/>
</dbReference>
<dbReference type="GO" id="GO:0006749">
    <property type="term" value="P:glutathione metabolic process"/>
    <property type="evidence" value="ECO:0007669"/>
    <property type="project" value="TreeGrafter"/>
</dbReference>
<name>A0A2J7QJM5_9NEOP</name>
<dbReference type="InterPro" id="IPR010987">
    <property type="entry name" value="Glutathione-S-Trfase_C-like"/>
</dbReference>
<dbReference type="InParanoid" id="A0A2J7QJM5"/>
<evidence type="ECO:0000313" key="5">
    <source>
        <dbReference type="EMBL" id="PNF28778.1"/>
    </source>
</evidence>
<proteinExistence type="inferred from homology"/>
<evidence type="ECO:0000256" key="2">
    <source>
        <dbReference type="RuleBase" id="RU003494"/>
    </source>
</evidence>
<dbReference type="InterPro" id="IPR004046">
    <property type="entry name" value="GST_C"/>
</dbReference>
<dbReference type="SUPFAM" id="SSF52833">
    <property type="entry name" value="Thioredoxin-like"/>
    <property type="match status" value="1"/>
</dbReference>
<dbReference type="OrthoDB" id="2309723at2759"/>
<dbReference type="Pfam" id="PF02798">
    <property type="entry name" value="GST_N"/>
    <property type="match status" value="1"/>
</dbReference>
<dbReference type="AlphaFoldDB" id="A0A2J7QJM5"/>
<dbReference type="InterPro" id="IPR036282">
    <property type="entry name" value="Glutathione-S-Trfase_C_sf"/>
</dbReference>
<dbReference type="InterPro" id="IPR036249">
    <property type="entry name" value="Thioredoxin-like_sf"/>
</dbReference>
<dbReference type="FunFam" id="1.20.1050.10:FF:000007">
    <property type="entry name" value="Glutathione S-transferase 1-1"/>
    <property type="match status" value="1"/>
</dbReference>
<dbReference type="FunCoup" id="A0A2J7QJM5">
    <property type="interactions" value="99"/>
</dbReference>
<organism evidence="5 6">
    <name type="scientific">Cryptotermes secundus</name>
    <dbReference type="NCBI Taxonomy" id="105785"/>
    <lineage>
        <taxon>Eukaryota</taxon>
        <taxon>Metazoa</taxon>
        <taxon>Ecdysozoa</taxon>
        <taxon>Arthropoda</taxon>
        <taxon>Hexapoda</taxon>
        <taxon>Insecta</taxon>
        <taxon>Pterygota</taxon>
        <taxon>Neoptera</taxon>
        <taxon>Polyneoptera</taxon>
        <taxon>Dictyoptera</taxon>
        <taxon>Blattodea</taxon>
        <taxon>Blattoidea</taxon>
        <taxon>Termitoidae</taxon>
        <taxon>Kalotermitidae</taxon>
        <taxon>Cryptotermitinae</taxon>
        <taxon>Cryptotermes</taxon>
    </lineage>
</organism>
<evidence type="ECO:0000313" key="6">
    <source>
        <dbReference type="Proteomes" id="UP000235965"/>
    </source>
</evidence>
<dbReference type="PROSITE" id="PS50405">
    <property type="entry name" value="GST_CTER"/>
    <property type="match status" value="1"/>
</dbReference>
<dbReference type="SFLD" id="SFLDG01153">
    <property type="entry name" value="Main.4:_Theta-like"/>
    <property type="match status" value="1"/>
</dbReference>
<dbReference type="SUPFAM" id="SSF47616">
    <property type="entry name" value="GST C-terminal domain-like"/>
    <property type="match status" value="1"/>
</dbReference>
<dbReference type="SFLD" id="SFLDG00358">
    <property type="entry name" value="Main_(cytGST)"/>
    <property type="match status" value="1"/>
</dbReference>
<dbReference type="InterPro" id="IPR004045">
    <property type="entry name" value="Glutathione_S-Trfase_N"/>
</dbReference>
<evidence type="ECO:0000259" key="3">
    <source>
        <dbReference type="PROSITE" id="PS50404"/>
    </source>
</evidence>
<comment type="subunit">
    <text evidence="1">Homodimer.</text>
</comment>
<dbReference type="GO" id="GO:0004364">
    <property type="term" value="F:glutathione transferase activity"/>
    <property type="evidence" value="ECO:0007669"/>
    <property type="project" value="TreeGrafter"/>
</dbReference>
<accession>A0A2J7QJM5</accession>
<evidence type="ECO:0000259" key="4">
    <source>
        <dbReference type="PROSITE" id="PS50405"/>
    </source>
</evidence>
<dbReference type="Pfam" id="PF00043">
    <property type="entry name" value="GST_C"/>
    <property type="match status" value="1"/>
</dbReference>
<keyword evidence="5" id="KW-0808">Transferase</keyword>
<dbReference type="Gene3D" id="1.20.1050.10">
    <property type="match status" value="1"/>
</dbReference>
<protein>
    <submittedName>
        <fullName evidence="5">Glutathione S-transferase 1-1</fullName>
    </submittedName>
</protein>
<dbReference type="InterPro" id="IPR040079">
    <property type="entry name" value="Glutathione_S-Trfase"/>
</dbReference>
<dbReference type="SFLD" id="SFLDS00019">
    <property type="entry name" value="Glutathione_Transferase_(cytos"/>
    <property type="match status" value="1"/>
</dbReference>
<evidence type="ECO:0000256" key="1">
    <source>
        <dbReference type="ARBA" id="ARBA00011738"/>
    </source>
</evidence>
<reference evidence="5 6" key="1">
    <citation type="submission" date="2017-12" db="EMBL/GenBank/DDBJ databases">
        <title>Hemimetabolous genomes reveal molecular basis of termite eusociality.</title>
        <authorList>
            <person name="Harrison M.C."/>
            <person name="Jongepier E."/>
            <person name="Robertson H.M."/>
            <person name="Arning N."/>
            <person name="Bitard-Feildel T."/>
            <person name="Chao H."/>
            <person name="Childers C.P."/>
            <person name="Dinh H."/>
            <person name="Doddapaneni H."/>
            <person name="Dugan S."/>
            <person name="Gowin J."/>
            <person name="Greiner C."/>
            <person name="Han Y."/>
            <person name="Hu H."/>
            <person name="Hughes D.S.T."/>
            <person name="Huylmans A.-K."/>
            <person name="Kemena C."/>
            <person name="Kremer L.P.M."/>
            <person name="Lee S.L."/>
            <person name="Lopez-Ezquerra A."/>
            <person name="Mallet L."/>
            <person name="Monroy-Kuhn J.M."/>
            <person name="Moser A."/>
            <person name="Murali S.C."/>
            <person name="Muzny D.M."/>
            <person name="Otani S."/>
            <person name="Piulachs M.-D."/>
            <person name="Poelchau M."/>
            <person name="Qu J."/>
            <person name="Schaub F."/>
            <person name="Wada-Katsumata A."/>
            <person name="Worley K.C."/>
            <person name="Xie Q."/>
            <person name="Ylla G."/>
            <person name="Poulsen M."/>
            <person name="Gibbs R.A."/>
            <person name="Schal C."/>
            <person name="Richards S."/>
            <person name="Belles X."/>
            <person name="Korb J."/>
            <person name="Bornberg-Bauer E."/>
        </authorList>
    </citation>
    <scope>NUCLEOTIDE SEQUENCE [LARGE SCALE GENOMIC DNA]</scope>
    <source>
        <tissue evidence="5">Whole body</tissue>
    </source>
</reference>
<dbReference type="Proteomes" id="UP000235965">
    <property type="component" value="Unassembled WGS sequence"/>
</dbReference>
<comment type="caution">
    <text evidence="5">The sequence shown here is derived from an EMBL/GenBank/DDBJ whole genome shotgun (WGS) entry which is preliminary data.</text>
</comment>
<feature type="domain" description="GST C-terminal" evidence="4">
    <location>
        <begin position="88"/>
        <end position="214"/>
    </location>
</feature>
<dbReference type="STRING" id="105785.A0A2J7QJM5"/>
<dbReference type="CDD" id="cd03177">
    <property type="entry name" value="GST_C_Delta_Epsilon"/>
    <property type="match status" value="1"/>
</dbReference>
<dbReference type="FunFam" id="3.40.30.10:FF:000034">
    <property type="entry name" value="glutathione S-transferase 1"/>
    <property type="match status" value="1"/>
</dbReference>
<sequence>MPLDFYYTISSPPCRSVLLLAKTLGLELNMKKIDLLKREQHTPEFLKINPQHTVPTLVDSGFTVWESHAILGYLVNQYGKDDSLYPREPKKRAVIDQRLHFDTGVLFPRMASYFLALRAGKKPDEDITAKLEEALQFLDKFLEEQDWVAGSTISIADYAYVADMSLTDVLGYDMSKFPNVVKWYSKVKKTIEGYDEIHNAAVIVLKQMIHSHPE</sequence>
<feature type="domain" description="GST N-terminal" evidence="3">
    <location>
        <begin position="1"/>
        <end position="82"/>
    </location>
</feature>